<accession>A0ABT4UJQ2</accession>
<proteinExistence type="predicted"/>
<dbReference type="InterPro" id="IPR011249">
    <property type="entry name" value="Metalloenz_LuxS/M16"/>
</dbReference>
<dbReference type="Gene3D" id="3.30.830.10">
    <property type="entry name" value="Metalloenzyme, LuxS/M16 peptidase-like"/>
    <property type="match status" value="2"/>
</dbReference>
<keyword evidence="4" id="KW-1185">Reference proteome</keyword>
<sequence length="427" mass="48821">MVDRKTAPSIKNAVDFNIQLQPYQKFTLKNGINVYVIDAGVEEVIQLEWIFMAGNRYETKNLVAAATNHLLKNGTQQYSAFDINEHFEFYGSFLNRACYNETASLSLHSMSKHLDHLLPMVAEVLTNATFPQSELDIFVQNSKQRLSVNLQKSDFVASREIEKIIYGADHPYGKYSSAEAYDALTVNDLKAYYEQYYKNGDCMIFMAGKVPANALDLLEKYFGSLTLTNPVIVVNDEYTEPAQKPYEEDIAVDKDGVQASIRLAQNFPNRLHPDFKEVQVLNTLLGGYFGSRLMSNIREEKGYTYGIHSYIQARKTQSAWMISTEAGRDVAAATIQEVYNEMAILRNELVDDEELMLVKNYILGSLLGDLEGPFQIINRWKSYILNGVGNDYFYESIKTIKEITPQRLQELAFKYLWPEKFYKLVVV</sequence>
<evidence type="ECO:0000313" key="3">
    <source>
        <dbReference type="EMBL" id="MDA3615055.1"/>
    </source>
</evidence>
<organism evidence="3 4">
    <name type="scientific">Polluticaenibacter yanchengensis</name>
    <dbReference type="NCBI Taxonomy" id="3014562"/>
    <lineage>
        <taxon>Bacteria</taxon>
        <taxon>Pseudomonadati</taxon>
        <taxon>Bacteroidota</taxon>
        <taxon>Chitinophagia</taxon>
        <taxon>Chitinophagales</taxon>
        <taxon>Chitinophagaceae</taxon>
        <taxon>Polluticaenibacter</taxon>
    </lineage>
</organism>
<dbReference type="InterPro" id="IPR007863">
    <property type="entry name" value="Peptidase_M16_C"/>
</dbReference>
<dbReference type="InterPro" id="IPR050361">
    <property type="entry name" value="MPP/UQCRC_Complex"/>
</dbReference>
<reference evidence="3 4" key="1">
    <citation type="submission" date="2022-12" db="EMBL/GenBank/DDBJ databases">
        <title>Chitinophagaceae gen. sp. nov., a new member of the family Chitinophagaceae, isolated from soil in a chemical factory.</title>
        <authorList>
            <person name="Ke Z."/>
        </authorList>
    </citation>
    <scope>NUCLEOTIDE SEQUENCE [LARGE SCALE GENOMIC DNA]</scope>
    <source>
        <strain evidence="3 4">LY-5</strain>
    </source>
</reference>
<dbReference type="Proteomes" id="UP001210231">
    <property type="component" value="Unassembled WGS sequence"/>
</dbReference>
<evidence type="ECO:0000259" key="1">
    <source>
        <dbReference type="Pfam" id="PF00675"/>
    </source>
</evidence>
<evidence type="ECO:0000313" key="4">
    <source>
        <dbReference type="Proteomes" id="UP001210231"/>
    </source>
</evidence>
<evidence type="ECO:0000259" key="2">
    <source>
        <dbReference type="Pfam" id="PF05193"/>
    </source>
</evidence>
<name>A0ABT4UJQ2_9BACT</name>
<dbReference type="PANTHER" id="PTHR11851:SF224">
    <property type="entry name" value="PROCESSING PROTEASE"/>
    <property type="match status" value="1"/>
</dbReference>
<dbReference type="SUPFAM" id="SSF63411">
    <property type="entry name" value="LuxS/MPP-like metallohydrolase"/>
    <property type="match status" value="2"/>
</dbReference>
<dbReference type="PANTHER" id="PTHR11851">
    <property type="entry name" value="METALLOPROTEASE"/>
    <property type="match status" value="1"/>
</dbReference>
<feature type="domain" description="Peptidase M16 C-terminal" evidence="2">
    <location>
        <begin position="184"/>
        <end position="360"/>
    </location>
</feature>
<gene>
    <name evidence="3" type="ORF">O3P16_09570</name>
</gene>
<protein>
    <submittedName>
        <fullName evidence="3">Pitrilysin family protein</fullName>
    </submittedName>
</protein>
<dbReference type="RefSeq" id="WP_407031380.1">
    <property type="nucleotide sequence ID" value="NZ_JAQGEF010000009.1"/>
</dbReference>
<feature type="domain" description="Peptidase M16 N-terminal" evidence="1">
    <location>
        <begin position="51"/>
        <end position="148"/>
    </location>
</feature>
<dbReference type="Pfam" id="PF05193">
    <property type="entry name" value="Peptidase_M16_C"/>
    <property type="match status" value="1"/>
</dbReference>
<dbReference type="InterPro" id="IPR011765">
    <property type="entry name" value="Pept_M16_N"/>
</dbReference>
<dbReference type="Pfam" id="PF00675">
    <property type="entry name" value="Peptidase_M16"/>
    <property type="match status" value="1"/>
</dbReference>
<dbReference type="EMBL" id="JAQGEF010000009">
    <property type="protein sequence ID" value="MDA3615055.1"/>
    <property type="molecule type" value="Genomic_DNA"/>
</dbReference>
<comment type="caution">
    <text evidence="3">The sequence shown here is derived from an EMBL/GenBank/DDBJ whole genome shotgun (WGS) entry which is preliminary data.</text>
</comment>